<gene>
    <name evidence="2" type="ORF">LCOR_11219.1</name>
</gene>
<dbReference type="OrthoDB" id="2246658at2759"/>
<keyword evidence="3" id="KW-1185">Reference proteome</keyword>
<dbReference type="AlphaFoldDB" id="A0A068SEM0"/>
<dbReference type="SUPFAM" id="SSF81383">
    <property type="entry name" value="F-box domain"/>
    <property type="match status" value="1"/>
</dbReference>
<dbReference type="InterPro" id="IPR001810">
    <property type="entry name" value="F-box_dom"/>
</dbReference>
<dbReference type="InterPro" id="IPR032675">
    <property type="entry name" value="LRR_dom_sf"/>
</dbReference>
<evidence type="ECO:0000259" key="1">
    <source>
        <dbReference type="PROSITE" id="PS50181"/>
    </source>
</evidence>
<name>A0A068SEM0_9FUNG</name>
<sequence>MSDDNPNVLDIHAPPRPAFTVDTLQEQIGVLNVYCETRSHEGALTSVDAMIAMVQDDILTTTYLERALARAVGGYISAALKEIDEVIQQQPTLVKAYIYAIRIACLCNLRRGWLYYLQGKDKVARHVPEFDTFSKIGDALAATISKQNSWRLPYDVVATIIELLSFDDRVNFAHTCTYWKDFILTCPQAWKQLHFQPGTDAKWGTWLKTHSAAMQPYIRHVIIGDQNVFSKFVMHMNHLETLEFRDLPKYTGWLYGDNHVWPHNVILSFLQARLRGKKKQLKSIRTSGPSCITHKSIMDILTYNPELNTLAVDIISDGEPQPTIAIKTSTTLFLRELSILHAHPDAQGLASILERSPHLESLIYITKTRQPPPFDSAHPECEHIASTISKHCPRIKSLCYLRDEVSWWNTFVKEAAGQDILAYYDMSDTKAEEHLLDFAKRHQDTLKAIIIDLKYTLPTSYFVHFLLHTTLPRLTSLYIRGRFESATSLATTDTRYYLSYSKVANMIQRHSKLRHVRLEKACELEMPVLQAISRLNQLEEVSLGFFYVSLMGRMEDLSMLLDKTQATLKRFHLHVGVSNLNTRHIFNLVDKYDQLTHLTCGTNLNLMLDGITDFVRTGSSTFSPPKRSRQLTSLRLLAPSGNLDYMAFEPISDLALLPNLKNLEITHLAGQRLSSTLMGALVMPRPDLTARITSGGHVYIYPSTISSDYNNSSSR</sequence>
<dbReference type="Pfam" id="PF12937">
    <property type="entry name" value="F-box-like"/>
    <property type="match status" value="1"/>
</dbReference>
<dbReference type="VEuPathDB" id="FungiDB:LCOR_11219.1"/>
<dbReference type="Gene3D" id="3.80.10.10">
    <property type="entry name" value="Ribonuclease Inhibitor"/>
    <property type="match status" value="2"/>
</dbReference>
<dbReference type="CDD" id="cd09917">
    <property type="entry name" value="F-box_SF"/>
    <property type="match status" value="1"/>
</dbReference>
<accession>A0A068SEM0</accession>
<evidence type="ECO:0000313" key="3">
    <source>
        <dbReference type="Proteomes" id="UP000027586"/>
    </source>
</evidence>
<comment type="caution">
    <text evidence="2">The sequence shown here is derived from an EMBL/GenBank/DDBJ whole genome shotgun (WGS) entry which is preliminary data.</text>
</comment>
<reference evidence="2" key="1">
    <citation type="submission" date="2013-08" db="EMBL/GenBank/DDBJ databases">
        <title>Gene expansion shapes genome architecture in the human pathogen Lichtheimia corymbifera: an evolutionary genomics analysis in the ancient terrestrial Mucorales (Mucoromycotina).</title>
        <authorList>
            <person name="Schwartze V.U."/>
            <person name="Winter S."/>
            <person name="Shelest E."/>
            <person name="Marcet-Houben M."/>
            <person name="Horn F."/>
            <person name="Wehner S."/>
            <person name="Hoffmann K."/>
            <person name="Riege K."/>
            <person name="Sammeth M."/>
            <person name="Nowrousian M."/>
            <person name="Valiante V."/>
            <person name="Linde J."/>
            <person name="Jacobsen I.D."/>
            <person name="Marz M."/>
            <person name="Brakhage A.A."/>
            <person name="Gabaldon T."/>
            <person name="Bocker S."/>
            <person name="Voigt K."/>
        </authorList>
    </citation>
    <scope>NUCLEOTIDE SEQUENCE [LARGE SCALE GENOMIC DNA]</scope>
    <source>
        <strain evidence="2">FSU 9682</strain>
    </source>
</reference>
<dbReference type="PANTHER" id="PTHR38926:SF5">
    <property type="entry name" value="F-BOX AND LEUCINE-RICH REPEAT PROTEIN 6"/>
    <property type="match status" value="1"/>
</dbReference>
<organism evidence="2 3">
    <name type="scientific">Lichtheimia corymbifera JMRC:FSU:9682</name>
    <dbReference type="NCBI Taxonomy" id="1263082"/>
    <lineage>
        <taxon>Eukaryota</taxon>
        <taxon>Fungi</taxon>
        <taxon>Fungi incertae sedis</taxon>
        <taxon>Mucoromycota</taxon>
        <taxon>Mucoromycotina</taxon>
        <taxon>Mucoromycetes</taxon>
        <taxon>Mucorales</taxon>
        <taxon>Lichtheimiaceae</taxon>
        <taxon>Lichtheimia</taxon>
    </lineage>
</organism>
<dbReference type="InterPro" id="IPR036047">
    <property type="entry name" value="F-box-like_dom_sf"/>
</dbReference>
<proteinExistence type="predicted"/>
<dbReference type="PROSITE" id="PS50181">
    <property type="entry name" value="FBOX"/>
    <property type="match status" value="1"/>
</dbReference>
<dbReference type="Proteomes" id="UP000027586">
    <property type="component" value="Unassembled WGS sequence"/>
</dbReference>
<feature type="domain" description="F-box" evidence="1">
    <location>
        <begin position="146"/>
        <end position="193"/>
    </location>
</feature>
<dbReference type="EMBL" id="CBTN010000092">
    <property type="protein sequence ID" value="CDH60435.1"/>
    <property type="molecule type" value="Genomic_DNA"/>
</dbReference>
<dbReference type="PANTHER" id="PTHR38926">
    <property type="entry name" value="F-BOX DOMAIN CONTAINING PROTEIN, EXPRESSED"/>
    <property type="match status" value="1"/>
</dbReference>
<protein>
    <recommendedName>
        <fullName evidence="1">F-box domain-containing protein</fullName>
    </recommendedName>
</protein>
<evidence type="ECO:0000313" key="2">
    <source>
        <dbReference type="EMBL" id="CDH60435.1"/>
    </source>
</evidence>